<keyword evidence="4" id="KW-0808">Transferase</keyword>
<evidence type="ECO:0000256" key="2">
    <source>
        <dbReference type="ARBA" id="ARBA00011738"/>
    </source>
</evidence>
<dbReference type="GO" id="GO:0008483">
    <property type="term" value="F:transaminase activity"/>
    <property type="evidence" value="ECO:0007669"/>
    <property type="project" value="UniProtKB-KW"/>
</dbReference>
<evidence type="ECO:0000256" key="4">
    <source>
        <dbReference type="ARBA" id="ARBA00022679"/>
    </source>
</evidence>
<dbReference type="FunFam" id="3.40.640.10:FF:000012">
    <property type="entry name" value="alanine aminotransferase 2"/>
    <property type="match status" value="1"/>
</dbReference>
<evidence type="ECO:0000256" key="8">
    <source>
        <dbReference type="ARBA" id="ARBA00078532"/>
    </source>
</evidence>
<evidence type="ECO:0000256" key="9">
    <source>
        <dbReference type="ARBA" id="ARBA00080525"/>
    </source>
</evidence>
<dbReference type="GO" id="GO:0042853">
    <property type="term" value="P:L-alanine catabolic process"/>
    <property type="evidence" value="ECO:0007669"/>
    <property type="project" value="UniProtKB-UniPathway"/>
</dbReference>
<dbReference type="InterPro" id="IPR045088">
    <property type="entry name" value="ALAT1/2-like"/>
</dbReference>
<evidence type="ECO:0000256" key="1">
    <source>
        <dbReference type="ARBA" id="ARBA00001933"/>
    </source>
</evidence>
<dbReference type="InterPro" id="IPR015422">
    <property type="entry name" value="PyrdxlP-dep_Trfase_small"/>
</dbReference>
<evidence type="ECO:0000256" key="3">
    <source>
        <dbReference type="ARBA" id="ARBA00022576"/>
    </source>
</evidence>
<accession>A0A0F7SS72</accession>
<name>A0A0F7SS72_PHARH</name>
<dbReference type="EMBL" id="LN483142">
    <property type="protein sequence ID" value="CED82873.1"/>
    <property type="molecule type" value="Genomic_DNA"/>
</dbReference>
<reference evidence="11" key="1">
    <citation type="submission" date="2014-08" db="EMBL/GenBank/DDBJ databases">
        <authorList>
            <person name="Sharma Rahul"/>
            <person name="Thines Marco"/>
        </authorList>
    </citation>
    <scope>NUCLEOTIDE SEQUENCE</scope>
</reference>
<comment type="similarity">
    <text evidence="6">Belongs to the class-I pyridoxal-phosphate-dependent aminotransferase family. Alanine aminotransferase subfamily.</text>
</comment>
<dbReference type="InterPro" id="IPR004839">
    <property type="entry name" value="Aminotransferase_I/II_large"/>
</dbReference>
<dbReference type="SUPFAM" id="SSF53383">
    <property type="entry name" value="PLP-dependent transferases"/>
    <property type="match status" value="1"/>
</dbReference>
<organism evidence="11">
    <name type="scientific">Phaffia rhodozyma</name>
    <name type="common">Yeast</name>
    <name type="synonym">Xanthophyllomyces dendrorhous</name>
    <dbReference type="NCBI Taxonomy" id="264483"/>
    <lineage>
        <taxon>Eukaryota</taxon>
        <taxon>Fungi</taxon>
        <taxon>Dikarya</taxon>
        <taxon>Basidiomycota</taxon>
        <taxon>Agaricomycotina</taxon>
        <taxon>Tremellomycetes</taxon>
        <taxon>Cystofilobasidiales</taxon>
        <taxon>Mrakiaceae</taxon>
        <taxon>Phaffia</taxon>
    </lineage>
</organism>
<protein>
    <recommendedName>
        <fullName evidence="7">Glutamate pyruvate transaminase</fullName>
    </recommendedName>
    <alternativeName>
        <fullName evidence="8">Glutamic--alanine transaminase</fullName>
    </alternativeName>
    <alternativeName>
        <fullName evidence="9">Glutamic--pyruvic transaminase</fullName>
    </alternativeName>
</protein>
<keyword evidence="3" id="KW-0032">Aminotransferase</keyword>
<evidence type="ECO:0000313" key="11">
    <source>
        <dbReference type="EMBL" id="CED82873.1"/>
    </source>
</evidence>
<dbReference type="InterPro" id="IPR015421">
    <property type="entry name" value="PyrdxlP-dep_Trfase_major"/>
</dbReference>
<keyword evidence="5" id="KW-0663">Pyridoxal phosphate</keyword>
<dbReference type="Gene3D" id="3.40.640.10">
    <property type="entry name" value="Type I PLP-dependent aspartate aminotransferase-like (Major domain)"/>
    <property type="match status" value="1"/>
</dbReference>
<dbReference type="GO" id="GO:0030170">
    <property type="term" value="F:pyridoxal phosphate binding"/>
    <property type="evidence" value="ECO:0007669"/>
    <property type="project" value="InterPro"/>
</dbReference>
<evidence type="ECO:0000256" key="5">
    <source>
        <dbReference type="ARBA" id="ARBA00022898"/>
    </source>
</evidence>
<evidence type="ECO:0000256" key="7">
    <source>
        <dbReference type="ARBA" id="ARBA00077894"/>
    </source>
</evidence>
<dbReference type="FunFam" id="1.10.287.1970:FF:000001">
    <property type="entry name" value="Alanine aminotransferase 2"/>
    <property type="match status" value="1"/>
</dbReference>
<comment type="cofactor">
    <cofactor evidence="1">
        <name>pyridoxal 5'-phosphate</name>
        <dbReference type="ChEBI" id="CHEBI:597326"/>
    </cofactor>
</comment>
<dbReference type="Gene3D" id="3.90.1150.10">
    <property type="entry name" value="Aspartate Aminotransferase, domain 1"/>
    <property type="match status" value="1"/>
</dbReference>
<dbReference type="Pfam" id="PF00155">
    <property type="entry name" value="Aminotran_1_2"/>
    <property type="match status" value="1"/>
</dbReference>
<evidence type="ECO:0000259" key="10">
    <source>
        <dbReference type="Pfam" id="PF00155"/>
    </source>
</evidence>
<comment type="subunit">
    <text evidence="2">Homodimer.</text>
</comment>
<feature type="domain" description="Aminotransferase class I/classII large" evidence="10">
    <location>
        <begin position="132"/>
        <end position="497"/>
    </location>
</feature>
<proteinExistence type="inferred from homology"/>
<dbReference type="AlphaFoldDB" id="A0A0F7SS72"/>
<dbReference type="PANTHER" id="PTHR11751:SF29">
    <property type="entry name" value="ALANINE TRANSAMINASE"/>
    <property type="match status" value="1"/>
</dbReference>
<dbReference type="CDD" id="cd00609">
    <property type="entry name" value="AAT_like"/>
    <property type="match status" value="1"/>
</dbReference>
<dbReference type="Gene3D" id="1.10.287.1970">
    <property type="match status" value="1"/>
</dbReference>
<evidence type="ECO:0000256" key="6">
    <source>
        <dbReference type="ARBA" id="ARBA00025785"/>
    </source>
</evidence>
<dbReference type="FunFam" id="3.90.1150.10:FF:000151">
    <property type="entry name" value="Alanine aminotransferase 2"/>
    <property type="match status" value="1"/>
</dbReference>
<dbReference type="PANTHER" id="PTHR11751">
    <property type="entry name" value="ALANINE AMINOTRANSFERASE"/>
    <property type="match status" value="1"/>
</dbReference>
<dbReference type="InterPro" id="IPR015424">
    <property type="entry name" value="PyrdxlP-dep_Trfase"/>
</dbReference>
<dbReference type="UniPathway" id="UPA00528">
    <property type="reaction ID" value="UER00586"/>
</dbReference>
<sequence length="523" mass="57431">MNTTRRTFATSTVRRLSSVPKAQVPLNSNQQVASQMSKSSSAKGISIESIRPAVLKVEYAVRGAVPQKATEYSEKLTSGKGKDLPFDKIVHANIGNPQQTGLDQKPITWWRQIAALLEYPALLENPLSSQIFPKDVIERAKELHHDIGSVGAYTGSKGLDSTRQHVAAWLEKRDGFPANFHDIYLTAGASAGVDLIMDVAVCQGDGVLIPIPQYPLYTATLASQEAVPLPYYLNEENNWSFDKQSVLEAIEKAKADGTTVKALVVINPGNPTGGCLSLSDIKTIISLCHQHSILLLADEVYQANVFDPENKPFHSFKKVLMSMTEDVRSSVPLVSFHSISKGYSGECGRRGGFFEMVNIPKDVSDQIFKMSSVALCPPLSGQIGVDCLVRPPSTDGESYPLWKEETDGILNSLRDRSLFMRSRFDKLEGVSCQEAEGAMYLFPRLNLPRKAIEAAKAAETTPDQFYCLALLDATGICLVPGDGFGQVEGQVHFRTTALSPGVESYVESIEKFHKNFMETYRDD</sequence>